<protein>
    <submittedName>
        <fullName evidence="1">Uncharacterized protein</fullName>
    </submittedName>
</protein>
<organism evidence="1 2">
    <name type="scientific">Sphagnum troendelagicum</name>
    <dbReference type="NCBI Taxonomy" id="128251"/>
    <lineage>
        <taxon>Eukaryota</taxon>
        <taxon>Viridiplantae</taxon>
        <taxon>Streptophyta</taxon>
        <taxon>Embryophyta</taxon>
        <taxon>Bryophyta</taxon>
        <taxon>Sphagnophytina</taxon>
        <taxon>Sphagnopsida</taxon>
        <taxon>Sphagnales</taxon>
        <taxon>Sphagnaceae</taxon>
        <taxon>Sphagnum</taxon>
    </lineage>
</organism>
<sequence length="129" mass="14176">MTYTTHILDDLGKEQELDRFGGDQSKTEAGFDFGSVVDLDKCCPCYHQSKDHPLMYFLSVLGTVSAGNTPQAVAGCRWLVVDTGAQKGWSLFVVQEIGEGFFKAEEDDLTSLVSPIFEVQGRSAMKKDS</sequence>
<evidence type="ECO:0000313" key="1">
    <source>
        <dbReference type="EMBL" id="CAK9226656.1"/>
    </source>
</evidence>
<keyword evidence="2" id="KW-1185">Reference proteome</keyword>
<dbReference type="EMBL" id="OZ019897">
    <property type="protein sequence ID" value="CAK9226656.1"/>
    <property type="molecule type" value="Genomic_DNA"/>
</dbReference>
<proteinExistence type="predicted"/>
<reference evidence="1" key="1">
    <citation type="submission" date="2024-02" db="EMBL/GenBank/DDBJ databases">
        <authorList>
            <consortium name="ELIXIR-Norway"/>
            <consortium name="Elixir Norway"/>
        </authorList>
    </citation>
    <scope>NUCLEOTIDE SEQUENCE</scope>
</reference>
<evidence type="ECO:0000313" key="2">
    <source>
        <dbReference type="Proteomes" id="UP001497512"/>
    </source>
</evidence>
<name>A0ABP0UPR7_9BRYO</name>
<accession>A0ABP0UPR7</accession>
<gene>
    <name evidence="1" type="ORF">CSSPTR1EN2_LOCUS18348</name>
</gene>
<dbReference type="Proteomes" id="UP001497512">
    <property type="component" value="Chromosome 5"/>
</dbReference>